<dbReference type="InterPro" id="IPR009781">
    <property type="entry name" value="DUF1345"/>
</dbReference>
<keyword evidence="1" id="KW-1133">Transmembrane helix</keyword>
<feature type="transmembrane region" description="Helical" evidence="1">
    <location>
        <begin position="111"/>
        <end position="134"/>
    </location>
</feature>
<feature type="transmembrane region" description="Helical" evidence="1">
    <location>
        <begin position="79"/>
        <end position="99"/>
    </location>
</feature>
<protein>
    <submittedName>
        <fullName evidence="2">Putative membrane protein</fullName>
    </submittedName>
</protein>
<feature type="transmembrane region" description="Helical" evidence="1">
    <location>
        <begin position="40"/>
        <end position="58"/>
    </location>
</feature>
<comment type="caution">
    <text evidence="2">The sequence shown here is derived from an EMBL/GenBank/DDBJ whole genome shotgun (WGS) entry which is preliminary data.</text>
</comment>
<keyword evidence="1" id="KW-0812">Transmembrane</keyword>
<proteinExistence type="predicted"/>
<evidence type="ECO:0000256" key="1">
    <source>
        <dbReference type="SAM" id="Phobius"/>
    </source>
</evidence>
<accession>A0A370FCJ0</accession>
<gene>
    <name evidence="2" type="ORF">DFR41_10762</name>
</gene>
<name>A0A370FCJ0_9BURK</name>
<evidence type="ECO:0000313" key="3">
    <source>
        <dbReference type="Proteomes" id="UP000255265"/>
    </source>
</evidence>
<feature type="transmembrane region" description="Helical" evidence="1">
    <location>
        <begin position="193"/>
        <end position="218"/>
    </location>
</feature>
<dbReference type="OrthoDB" id="64737at2"/>
<dbReference type="Proteomes" id="UP000255265">
    <property type="component" value="Unassembled WGS sequence"/>
</dbReference>
<dbReference type="AlphaFoldDB" id="A0A370FCJ0"/>
<reference evidence="2 3" key="1">
    <citation type="submission" date="2018-07" db="EMBL/GenBank/DDBJ databases">
        <title>Genomic Encyclopedia of Type Strains, Phase IV (KMG-IV): sequencing the most valuable type-strain genomes for metagenomic binning, comparative biology and taxonomic classification.</title>
        <authorList>
            <person name="Goeker M."/>
        </authorList>
    </citation>
    <scope>NUCLEOTIDE SEQUENCE [LARGE SCALE GENOMIC DNA]</scope>
    <source>
        <strain evidence="2 3">DSM 21352</strain>
    </source>
</reference>
<organism evidence="2 3">
    <name type="scientific">Pseudacidovorax intermedius</name>
    <dbReference type="NCBI Taxonomy" id="433924"/>
    <lineage>
        <taxon>Bacteria</taxon>
        <taxon>Pseudomonadati</taxon>
        <taxon>Pseudomonadota</taxon>
        <taxon>Betaproteobacteria</taxon>
        <taxon>Burkholderiales</taxon>
        <taxon>Comamonadaceae</taxon>
        <taxon>Pseudacidovorax</taxon>
    </lineage>
</organism>
<dbReference type="RefSeq" id="WP_114803657.1">
    <property type="nucleotide sequence ID" value="NZ_QQAV01000007.1"/>
</dbReference>
<dbReference type="Pfam" id="PF07077">
    <property type="entry name" value="DUF1345"/>
    <property type="match status" value="1"/>
</dbReference>
<keyword evidence="1" id="KW-0472">Membrane</keyword>
<keyword evidence="3" id="KW-1185">Reference proteome</keyword>
<sequence length="219" mass="23477">MRRHFRHVNGTQRLTYGALAGVAVAGLCTAGGMAARPAGLLGWCAAVAAYLGWAVWQARIFDAAQVKARSRSLDPPGPIILAIVSAAIVSSVIAIGLLLQQVKQLGGVERGAHIVLGMVALAGSWLMIHTVYAFHYAHRYYRDDGTPDEGGLDFPGKAEPDYGDFMYYAFVVGMTSQVSDVQVTTREMRRLTLLHSVLSFGFNMVVLALSINVAAGVIQ</sequence>
<evidence type="ECO:0000313" key="2">
    <source>
        <dbReference type="EMBL" id="RDI22659.1"/>
    </source>
</evidence>
<dbReference type="EMBL" id="QQAV01000007">
    <property type="protein sequence ID" value="RDI22659.1"/>
    <property type="molecule type" value="Genomic_DNA"/>
</dbReference>